<feature type="compositionally biased region" description="Polar residues" evidence="1">
    <location>
        <begin position="302"/>
        <end position="334"/>
    </location>
</feature>
<dbReference type="InterPro" id="IPR002156">
    <property type="entry name" value="RNaseH_domain"/>
</dbReference>
<dbReference type="SUPFAM" id="SSF56219">
    <property type="entry name" value="DNase I-like"/>
    <property type="match status" value="1"/>
</dbReference>
<proteinExistence type="predicted"/>
<evidence type="ECO:0000259" key="2">
    <source>
        <dbReference type="Pfam" id="PF03372"/>
    </source>
</evidence>
<dbReference type="InterPro" id="IPR005135">
    <property type="entry name" value="Endo/exonuclease/phosphatase"/>
</dbReference>
<dbReference type="InterPro" id="IPR026960">
    <property type="entry name" value="RVT-Znf"/>
</dbReference>
<dbReference type="InterPro" id="IPR025836">
    <property type="entry name" value="Zn_knuckle_CX2CX4HX4C"/>
</dbReference>
<evidence type="ECO:0000256" key="1">
    <source>
        <dbReference type="SAM" id="MobiDB-lite"/>
    </source>
</evidence>
<dbReference type="Gramene" id="evm.model.10.542">
    <property type="protein sequence ID" value="cds.evm.model.10.542"/>
    <property type="gene ID" value="evm.TU.10.542"/>
</dbReference>
<evidence type="ECO:0008006" key="8">
    <source>
        <dbReference type="Google" id="ProtNLM"/>
    </source>
</evidence>
<dbReference type="EnsemblPlants" id="evm.model.10.542">
    <property type="protein sequence ID" value="cds.evm.model.10.542"/>
    <property type="gene ID" value="evm.TU.10.542"/>
</dbReference>
<dbReference type="GO" id="GO:0004523">
    <property type="term" value="F:RNA-DNA hybrid ribonuclease activity"/>
    <property type="evidence" value="ECO:0007669"/>
    <property type="project" value="InterPro"/>
</dbReference>
<organism evidence="6 7">
    <name type="scientific">Cannabis sativa</name>
    <name type="common">Hemp</name>
    <name type="synonym">Marijuana</name>
    <dbReference type="NCBI Taxonomy" id="3483"/>
    <lineage>
        <taxon>Eukaryota</taxon>
        <taxon>Viridiplantae</taxon>
        <taxon>Streptophyta</taxon>
        <taxon>Embryophyta</taxon>
        <taxon>Tracheophyta</taxon>
        <taxon>Spermatophyta</taxon>
        <taxon>Magnoliopsida</taxon>
        <taxon>eudicotyledons</taxon>
        <taxon>Gunneridae</taxon>
        <taxon>Pentapetalae</taxon>
        <taxon>rosids</taxon>
        <taxon>fabids</taxon>
        <taxon>Rosales</taxon>
        <taxon>Cannabaceae</taxon>
        <taxon>Cannabis</taxon>
    </lineage>
</organism>
<dbReference type="InterPro" id="IPR040256">
    <property type="entry name" value="At4g02000-like"/>
</dbReference>
<protein>
    <recommendedName>
        <fullName evidence="8">Reverse transcriptase</fullName>
    </recommendedName>
</protein>
<evidence type="ECO:0000259" key="4">
    <source>
        <dbReference type="Pfam" id="PF13966"/>
    </source>
</evidence>
<feature type="domain" description="Endonuclease/exonuclease/phosphatase" evidence="2">
    <location>
        <begin position="539"/>
        <end position="759"/>
    </location>
</feature>
<dbReference type="Pfam" id="PF13966">
    <property type="entry name" value="zf-RVT"/>
    <property type="match status" value="1"/>
</dbReference>
<evidence type="ECO:0000259" key="3">
    <source>
        <dbReference type="Pfam" id="PF13456"/>
    </source>
</evidence>
<feature type="domain" description="RNase H type-1" evidence="3">
    <location>
        <begin position="1466"/>
        <end position="1582"/>
    </location>
</feature>
<sequence>MEKGSATMIDVPVDTVDIEKGKLLERDSAMEMEMLELFEDITLEDVVLNKACVGKVMGCKDMPASVVKKILMGVWRNIGSWRMKKCGEGVLGFFFETEEDCSFILDKRPWLVNGMLLNLKPWPVEGEVRVAEFEVARFWVQFHGLPTRCLSDENTAIIAKKAGQFVKTDGKSKVELVRRGYLRCWIDVWITHPFVAGFFLKAEGRKEAWIQFKYEKLPFLCFTCGKLAHLERICHVLTAMVIPKDGNAVQMYGPWVKADTGRSTCFSMAGKGVSRNMIELPENVLGGRKKEIKGSWKRRQGKQNSDGEGSTKGQQEGTETVSTGSRMVHATSSVNDRDCVPVDGTKSQKLSIDRVAGNFGSERVPLPIGPNYLDLPNPDFANAGEDRIPDIGPTLAQTLEIPHSWVCASQRPHNYPDEVPIRWPINDPELQKVFMSLYGREITNKFQAHPSLITNPPDLSELINHLLGTRKRKAHTWYLPIPSSSHCSIASMNDNESPAKNDAGNSFSNATEACFAMGRFWARRGGGRKHAPISPMRCLSWNCRGLRRPSAERTLQSLIRDTDADIIFLSETKVSVDFMVNVANRLGFLNVCCIPASGLAGGLCIAWRRIQVTVMETLNLGFKVNVMPMIGYESWILFCIYGPPYGALKQSFWDQMLEKVQECNLSWALMGDLNIILEAKEKIGGRPFQANEGNILTEFLLNSGGIDLGFVGPPATWQNARNSTQHIRKRLDRAIADSNWCVQFPNASVCHFPIYGSDHAPLCLKVWGDREKLCYPFRFMEVWTSSSECGEVIDRAWTNTVAHHNRLQRKLQNTKKDLKVWNVEKFGYVDRKLKQLKHTLSLIQGAPISQLMLEYESGIQLEILEMEAKMERIWKQKSRENWLKYGDNNTRFFHASTVVRRRQNRVSCIERNPNCWIRSRQEIGLYFQEKFQELYKSSNPEISEEFDGLFNNKIAEEDNSMLCHIPGDEEIREVVFKMHPLKSPGPDGFPGIFYRKYWSIVGTEVSKMVKEFFTHGKMQGQTNHTFICLIPKEANASSFDKFRPISLCNFCYKIVSRILTDRLKSIMDRLVSPHQSAFIPGRWIADCSNSDKDRYCALKSWGDLCQPKNCGGLGFRRFHDMNTALVAKLCWMILNQENKLWVKILLGKYCNLLDAWRVEPKDHDSIVWKSILSTRPICLRGAGIIVASGDSDLWNKPWVPWKTNQEVKDSFSYNRIHAFHKVSNLFMEGTRQWNEELIRTCFDHDMAVTILNIKPLREGNDMLFWKAAKSGKFSVKSAYWLYQHDRFLGTNPIWMQIWKSKIHPRLLLLIWKVMADCVPTFGRLRFLKNHNRACVFCQEETEDMMHLIAKCNITRGIWFKSKWGMRVDQMGWISIMDFVKWWVDLEDHDLKVFAVCIVEVLWFWRNKIVHEYTPWDIPMLTKECHYRAQEFSLREQETDYNPPSSISTLPQMGNHDIPVFQVDASVSDSVAGIAAIEKHEDNWNNSIVALDFRQVHSVVEGELAAISLALSTAASQGWSKIAIESDCAEAIRGLQTDQFPARWGSYSVFKECISMTKQFELVVFICINRNANGLADLLARRARIGRIQFVGVGREVASLCGY</sequence>
<dbReference type="InterPro" id="IPR036691">
    <property type="entry name" value="Endo/exonu/phosph_ase_sf"/>
</dbReference>
<evidence type="ECO:0000313" key="6">
    <source>
        <dbReference type="EnsemblPlants" id="cds.evm.model.10.542"/>
    </source>
</evidence>
<name>A0A803QP97_CANSA</name>
<dbReference type="Proteomes" id="UP000596661">
    <property type="component" value="Unassembled WGS sequence"/>
</dbReference>
<dbReference type="GO" id="GO:0003676">
    <property type="term" value="F:nucleic acid binding"/>
    <property type="evidence" value="ECO:0007669"/>
    <property type="project" value="InterPro"/>
</dbReference>
<dbReference type="Pfam" id="PF03372">
    <property type="entry name" value="Exo_endo_phos"/>
    <property type="match status" value="1"/>
</dbReference>
<dbReference type="Pfam" id="PF13456">
    <property type="entry name" value="RVT_3"/>
    <property type="match status" value="1"/>
</dbReference>
<dbReference type="InterPro" id="IPR036397">
    <property type="entry name" value="RNaseH_sf"/>
</dbReference>
<evidence type="ECO:0000259" key="5">
    <source>
        <dbReference type="Pfam" id="PF14392"/>
    </source>
</evidence>
<dbReference type="InterPro" id="IPR012337">
    <property type="entry name" value="RNaseH-like_sf"/>
</dbReference>
<feature type="domain" description="Zinc knuckle CX2CX4HX4C" evidence="5">
    <location>
        <begin position="190"/>
        <end position="235"/>
    </location>
</feature>
<feature type="region of interest" description="Disordered" evidence="1">
    <location>
        <begin position="289"/>
        <end position="342"/>
    </location>
</feature>
<accession>A0A803QP97</accession>
<dbReference type="EMBL" id="UZAU01000806">
    <property type="status" value="NOT_ANNOTATED_CDS"/>
    <property type="molecule type" value="Genomic_DNA"/>
</dbReference>
<dbReference type="Pfam" id="PF14392">
    <property type="entry name" value="zf-CCHC_4"/>
    <property type="match status" value="1"/>
</dbReference>
<dbReference type="PANTHER" id="PTHR31286">
    <property type="entry name" value="GLYCINE-RICH CELL WALL STRUCTURAL PROTEIN 1.8-LIKE"/>
    <property type="match status" value="1"/>
</dbReference>
<keyword evidence="7" id="KW-1185">Reference proteome</keyword>
<feature type="domain" description="Reverse transcriptase zinc-binding" evidence="4">
    <location>
        <begin position="1273"/>
        <end position="1358"/>
    </location>
</feature>
<reference evidence="6" key="1">
    <citation type="submission" date="2021-03" db="UniProtKB">
        <authorList>
            <consortium name="EnsemblPlants"/>
        </authorList>
    </citation>
    <scope>IDENTIFICATION</scope>
</reference>
<dbReference type="Gene3D" id="3.60.10.10">
    <property type="entry name" value="Endonuclease/exonuclease/phosphatase"/>
    <property type="match status" value="1"/>
</dbReference>
<dbReference type="InterPro" id="IPR044730">
    <property type="entry name" value="RNase_H-like_dom_plant"/>
</dbReference>
<dbReference type="CDD" id="cd06222">
    <property type="entry name" value="RNase_H_like"/>
    <property type="match status" value="1"/>
</dbReference>
<dbReference type="SUPFAM" id="SSF53098">
    <property type="entry name" value="Ribonuclease H-like"/>
    <property type="match status" value="1"/>
</dbReference>
<evidence type="ECO:0000313" key="7">
    <source>
        <dbReference type="Proteomes" id="UP000596661"/>
    </source>
</evidence>
<dbReference type="Gene3D" id="3.30.420.10">
    <property type="entry name" value="Ribonuclease H-like superfamily/Ribonuclease H"/>
    <property type="match status" value="1"/>
</dbReference>
<dbReference type="PANTHER" id="PTHR31286:SF178">
    <property type="entry name" value="DUF4283 DOMAIN-CONTAINING PROTEIN"/>
    <property type="match status" value="1"/>
</dbReference>